<evidence type="ECO:0000256" key="6">
    <source>
        <dbReference type="ARBA" id="ARBA00023242"/>
    </source>
</evidence>
<dbReference type="Pfam" id="PF00096">
    <property type="entry name" value="zf-C2H2"/>
    <property type="match status" value="3"/>
</dbReference>
<dbReference type="SUPFAM" id="SSF57667">
    <property type="entry name" value="beta-beta-alpha zinc fingers"/>
    <property type="match status" value="2"/>
</dbReference>
<keyword evidence="11" id="KW-1185">Reference proteome</keyword>
<sequence>MKLQLRSLLEMPDDNLEQTAFLTEIKEEATDDGYRESTSQAAATPRVSIPEIDMRDALTCATCEVKFKSQWLLDAHQKGHDDALVWCRELQRTKLQEVGLDIDDLEDYSHLYGGSDDSDESESEPEAEDFNFDFSAVKTEINAEQMKSTPASEEDREDKYDPMNFSDDEPVTGNNAETESIPEMSENEDDEDDGPPPLELAGPPELEEIPPHHQEMQPLDDLLNVPFTPPADRKRPKRKLRIPARARKFTSDDDYQPDEKDEEYDPGVENSPPIKTPRKSYAQAARSYPSTAIPDSEGMVDLALHPVSDNLPEPMTPSKVDRSEYANGEPKKCKYCDKEFRSFAQLDQHQRCHTGEKPYLCVHCHKTFRQKAHLTTHVRIHTGARPYQCKVCGKGFIQSQHLKNHTRLHTGEKPFQCKVCKKFFSQISNLRHHERGHKRKGEYFSGSDDEYKKEKEEPPQVYTPSPRQALKRRAAAIAPRPDSPESNASEEPEKEPELPSEEMPVTIDLPLEEVPSKEAGVPSMDSLEMSAFDEDPMDTSVPQIGLKTA</sequence>
<feature type="compositionally biased region" description="Basic and acidic residues" evidence="8">
    <location>
        <begin position="449"/>
        <end position="458"/>
    </location>
</feature>
<dbReference type="PANTHER" id="PTHR16515:SF66">
    <property type="entry name" value="C2H2-TYPE DOMAIN-CONTAINING PROTEIN"/>
    <property type="match status" value="1"/>
</dbReference>
<organism evidence="10 11">
    <name type="scientific">Oikopleura dioica</name>
    <name type="common">Tunicate</name>
    <dbReference type="NCBI Taxonomy" id="34765"/>
    <lineage>
        <taxon>Eukaryota</taxon>
        <taxon>Metazoa</taxon>
        <taxon>Chordata</taxon>
        <taxon>Tunicata</taxon>
        <taxon>Appendicularia</taxon>
        <taxon>Copelata</taxon>
        <taxon>Oikopleuridae</taxon>
        <taxon>Oikopleura</taxon>
    </lineage>
</organism>
<evidence type="ECO:0000256" key="3">
    <source>
        <dbReference type="ARBA" id="ARBA00022737"/>
    </source>
</evidence>
<reference evidence="10 11" key="1">
    <citation type="submission" date="2021-04" db="EMBL/GenBank/DDBJ databases">
        <authorList>
            <person name="Bliznina A."/>
        </authorList>
    </citation>
    <scope>NUCLEOTIDE SEQUENCE [LARGE SCALE GENOMIC DNA]</scope>
</reference>
<feature type="compositionally biased region" description="Acidic residues" evidence="8">
    <location>
        <begin position="185"/>
        <end position="194"/>
    </location>
</feature>
<evidence type="ECO:0000256" key="4">
    <source>
        <dbReference type="ARBA" id="ARBA00022771"/>
    </source>
</evidence>
<dbReference type="PROSITE" id="PS00028">
    <property type="entry name" value="ZINC_FINGER_C2H2_1"/>
    <property type="match status" value="5"/>
</dbReference>
<keyword evidence="5" id="KW-0862">Zinc</keyword>
<dbReference type="PANTHER" id="PTHR16515">
    <property type="entry name" value="PR DOMAIN ZINC FINGER PROTEIN"/>
    <property type="match status" value="1"/>
</dbReference>
<comment type="subcellular location">
    <subcellularLocation>
        <location evidence="1">Nucleus</location>
    </subcellularLocation>
</comment>
<accession>A0ABN7RSR5</accession>
<dbReference type="Proteomes" id="UP001158576">
    <property type="component" value="Chromosome PAR"/>
</dbReference>
<proteinExistence type="predicted"/>
<dbReference type="PROSITE" id="PS50157">
    <property type="entry name" value="ZINC_FINGER_C2H2_2"/>
    <property type="match status" value="4"/>
</dbReference>
<feature type="domain" description="C2H2-type" evidence="9">
    <location>
        <begin position="387"/>
        <end position="414"/>
    </location>
</feature>
<dbReference type="Pfam" id="PF12874">
    <property type="entry name" value="zf-met"/>
    <property type="match status" value="1"/>
</dbReference>
<dbReference type="InterPro" id="IPR050331">
    <property type="entry name" value="Zinc_finger"/>
</dbReference>
<feature type="domain" description="C2H2-type" evidence="9">
    <location>
        <begin position="415"/>
        <end position="442"/>
    </location>
</feature>
<keyword evidence="2" id="KW-0479">Metal-binding</keyword>
<evidence type="ECO:0000256" key="5">
    <source>
        <dbReference type="ARBA" id="ARBA00022833"/>
    </source>
</evidence>
<feature type="domain" description="C2H2-type" evidence="9">
    <location>
        <begin position="331"/>
        <end position="358"/>
    </location>
</feature>
<keyword evidence="3" id="KW-0677">Repeat</keyword>
<evidence type="ECO:0000259" key="9">
    <source>
        <dbReference type="PROSITE" id="PS50157"/>
    </source>
</evidence>
<dbReference type="EMBL" id="OU015568">
    <property type="protein sequence ID" value="CAG5085205.1"/>
    <property type="molecule type" value="Genomic_DNA"/>
</dbReference>
<feature type="region of interest" description="Disordered" evidence="8">
    <location>
        <begin position="431"/>
        <end position="549"/>
    </location>
</feature>
<feature type="compositionally biased region" description="Acidic residues" evidence="8">
    <location>
        <begin position="252"/>
        <end position="266"/>
    </location>
</feature>
<evidence type="ECO:0000313" key="11">
    <source>
        <dbReference type="Proteomes" id="UP001158576"/>
    </source>
</evidence>
<evidence type="ECO:0000256" key="7">
    <source>
        <dbReference type="PROSITE-ProRule" id="PRU00042"/>
    </source>
</evidence>
<evidence type="ECO:0000256" key="8">
    <source>
        <dbReference type="SAM" id="MobiDB-lite"/>
    </source>
</evidence>
<feature type="region of interest" description="Disordered" evidence="8">
    <location>
        <begin position="137"/>
        <end position="296"/>
    </location>
</feature>
<feature type="domain" description="C2H2-type" evidence="9">
    <location>
        <begin position="359"/>
        <end position="386"/>
    </location>
</feature>
<protein>
    <submittedName>
        <fullName evidence="10">Oidioi.mRNA.OKI2018_I69.PAR.g10838.t1.cds</fullName>
    </submittedName>
</protein>
<dbReference type="InterPro" id="IPR013087">
    <property type="entry name" value="Znf_C2H2_type"/>
</dbReference>
<dbReference type="Gene3D" id="3.30.160.60">
    <property type="entry name" value="Classic Zinc Finger"/>
    <property type="match status" value="4"/>
</dbReference>
<keyword evidence="4 7" id="KW-0863">Zinc-finger</keyword>
<evidence type="ECO:0000256" key="1">
    <source>
        <dbReference type="ARBA" id="ARBA00004123"/>
    </source>
</evidence>
<evidence type="ECO:0000313" key="10">
    <source>
        <dbReference type="EMBL" id="CAG5085205.1"/>
    </source>
</evidence>
<feature type="compositionally biased region" description="Acidic residues" evidence="8">
    <location>
        <begin position="488"/>
        <end position="500"/>
    </location>
</feature>
<name>A0ABN7RSR5_OIKDI</name>
<dbReference type="InterPro" id="IPR036236">
    <property type="entry name" value="Znf_C2H2_sf"/>
</dbReference>
<dbReference type="SMART" id="SM00355">
    <property type="entry name" value="ZnF_C2H2"/>
    <property type="match status" value="5"/>
</dbReference>
<feature type="compositionally biased region" description="Basic residues" evidence="8">
    <location>
        <begin position="234"/>
        <end position="248"/>
    </location>
</feature>
<evidence type="ECO:0000256" key="2">
    <source>
        <dbReference type="ARBA" id="ARBA00022723"/>
    </source>
</evidence>
<feature type="compositionally biased region" description="Basic residues" evidence="8">
    <location>
        <begin position="431"/>
        <end position="440"/>
    </location>
</feature>
<keyword evidence="6" id="KW-0539">Nucleus</keyword>
<gene>
    <name evidence="10" type="ORF">OKIOD_LOCUS2396</name>
</gene>